<dbReference type="UniPathway" id="UPA00904">
    <property type="reaction ID" value="UER00873"/>
</dbReference>
<feature type="site" description="Important for substrate specificity" evidence="5">
    <location>
        <position position="228"/>
    </location>
</feature>
<dbReference type="FunFam" id="3.40.50.1580:FF:000012">
    <property type="entry name" value="Probable 6-oxopurine nucleoside phosphorylase"/>
    <property type="match status" value="1"/>
</dbReference>
<dbReference type="EMBL" id="DTAN01000114">
    <property type="protein sequence ID" value="HGU65157.1"/>
    <property type="molecule type" value="Genomic_DNA"/>
</dbReference>
<evidence type="ECO:0000259" key="6">
    <source>
        <dbReference type="Pfam" id="PF01048"/>
    </source>
</evidence>
<evidence type="ECO:0000313" key="8">
    <source>
        <dbReference type="EMBL" id="HGU65157.1"/>
    </source>
</evidence>
<dbReference type="HAMAP" id="MF_01963">
    <property type="entry name" value="MTAP"/>
    <property type="match status" value="1"/>
</dbReference>
<comment type="pathway">
    <text evidence="5">Amino-acid biosynthesis; L-methionine biosynthesis via salvage pathway; S-methyl-5-thio-alpha-D-ribose 1-phosphate from S-methyl-5'-thioadenosine (phosphorylase route): step 1/1.</text>
</comment>
<evidence type="ECO:0000313" key="7">
    <source>
        <dbReference type="EMBL" id="HGM58410.1"/>
    </source>
</evidence>
<dbReference type="EC" id="2.4.2.28" evidence="5"/>
<comment type="function">
    <text evidence="5">Catalyzes the reversible phosphorylation of S-methyl-5'-thioadenosine (MTA) to adenine and 5-methylthioribose-1-phosphate. Involved in the breakdown of MTA, a major by-product of polyamine biosynthesis. Responsible for the first step in the methionine salvage pathway after MTA has been generated from S-adenosylmethionine. Has broad substrate specificity with 6-aminopurine nucleosides as preferred substrates.</text>
</comment>
<comment type="caution">
    <text evidence="7">The sequence shown here is derived from an EMBL/GenBank/DDBJ whole genome shotgun (WGS) entry which is preliminary data.</text>
</comment>
<dbReference type="PANTHER" id="PTHR42679">
    <property type="entry name" value="S-METHYL-5'-THIOADENOSINE PHOSPHORYLASE"/>
    <property type="match status" value="1"/>
</dbReference>
<feature type="binding site" evidence="5">
    <location>
        <position position="17"/>
    </location>
    <ligand>
        <name>phosphate</name>
        <dbReference type="ChEBI" id="CHEBI:43474"/>
    </ligand>
</feature>
<feature type="site" description="Important for substrate specificity" evidence="5">
    <location>
        <position position="174"/>
    </location>
</feature>
<keyword evidence="1 5" id="KW-0328">Glycosyltransferase</keyword>
<feature type="binding site" evidence="5">
    <location>
        <position position="194"/>
    </location>
    <ligand>
        <name>phosphate</name>
        <dbReference type="ChEBI" id="CHEBI:43474"/>
    </ligand>
</feature>
<evidence type="ECO:0000256" key="3">
    <source>
        <dbReference type="ARBA" id="ARBA00022726"/>
    </source>
</evidence>
<comment type="similarity">
    <text evidence="5">Belongs to the PNP/MTAP phosphorylase family. MTAP subfamily.</text>
</comment>
<dbReference type="GO" id="GO:0005829">
    <property type="term" value="C:cytosol"/>
    <property type="evidence" value="ECO:0007669"/>
    <property type="project" value="TreeGrafter"/>
</dbReference>
<dbReference type="InterPro" id="IPR000845">
    <property type="entry name" value="Nucleoside_phosphorylase_d"/>
</dbReference>
<dbReference type="SUPFAM" id="SSF53167">
    <property type="entry name" value="Purine and uridine phosphorylases"/>
    <property type="match status" value="1"/>
</dbReference>
<evidence type="ECO:0000256" key="1">
    <source>
        <dbReference type="ARBA" id="ARBA00022676"/>
    </source>
</evidence>
<accession>A0A7C4HBC7</accession>
<feature type="binding site" evidence="5">
    <location>
        <begin position="59"/>
        <end position="60"/>
    </location>
    <ligand>
        <name>phosphate</name>
        <dbReference type="ChEBI" id="CHEBI:43474"/>
    </ligand>
</feature>
<evidence type="ECO:0000256" key="5">
    <source>
        <dbReference type="HAMAP-Rule" id="MF_01963"/>
    </source>
</evidence>
<comment type="catalytic activity">
    <reaction evidence="5">
        <text>S-methyl-5'-thioadenosine + phosphate = 5-(methylsulfanyl)-alpha-D-ribose 1-phosphate + adenine</text>
        <dbReference type="Rhea" id="RHEA:11852"/>
        <dbReference type="ChEBI" id="CHEBI:16708"/>
        <dbReference type="ChEBI" id="CHEBI:17509"/>
        <dbReference type="ChEBI" id="CHEBI:43474"/>
        <dbReference type="ChEBI" id="CHEBI:58533"/>
        <dbReference type="EC" id="2.4.2.28"/>
    </reaction>
</comment>
<feature type="binding site" evidence="5">
    <location>
        <begin position="217"/>
        <end position="219"/>
    </location>
    <ligand>
        <name>substrate</name>
    </ligand>
</feature>
<dbReference type="PROSITE" id="PS01240">
    <property type="entry name" value="PNP_MTAP_2"/>
    <property type="match status" value="1"/>
</dbReference>
<keyword evidence="3 5" id="KW-0660">Purine salvage</keyword>
<dbReference type="GO" id="GO:0017061">
    <property type="term" value="F:S-methyl-5-thioadenosine phosphorylase activity"/>
    <property type="evidence" value="ECO:0007669"/>
    <property type="project" value="UniProtKB-UniRule"/>
</dbReference>
<evidence type="ECO:0000256" key="2">
    <source>
        <dbReference type="ARBA" id="ARBA00022679"/>
    </source>
</evidence>
<protein>
    <recommendedName>
        <fullName evidence="5">S-methyl-5'-thioadenosine phosphorylase</fullName>
        <ecNumber evidence="5">2.4.2.28</ecNumber>
    </recommendedName>
    <alternativeName>
        <fullName evidence="5">5'-methylthioadenosine phosphorylase</fullName>
        <shortName evidence="5">MTA phosphorylase</shortName>
        <shortName evidence="5">MTAP</shortName>
    </alternativeName>
</protein>
<dbReference type="Pfam" id="PF01048">
    <property type="entry name" value="PNP_UDP_1"/>
    <property type="match status" value="1"/>
</dbReference>
<dbReference type="Gene3D" id="3.40.50.1580">
    <property type="entry name" value="Nucleoside phosphorylase domain"/>
    <property type="match status" value="1"/>
</dbReference>
<sequence>MLVKPPISVSIGVIGGSGIYELPGLTNVREYKIYTPYGKPSDNIIVGELKNKLVAFLPRHGRGHKYAPHRVNYRANIWALKTIGVKWLISFSAVGSLREEYRPGDFVVPDQFIDMTKGKREYSFFDSGIVAHVSMADPFCEHLRRIIIDASKRLSDLRLHTRGTYICIEGPRFSTRAESRVWRDVFKADIIGMTLVPEVNLACEAEMCYATVAMITDYDVWAEKPVTAEEVVKTMKANVEKAKRLLVEIIDLLPDSPMEEYCSCCKSLETALM</sequence>
<reference evidence="7" key="1">
    <citation type="journal article" date="2020" name="mSystems">
        <title>Genome- and Community-Level Interaction Insights into Carbon Utilization and Element Cycling Functions of Hydrothermarchaeota in Hydrothermal Sediment.</title>
        <authorList>
            <person name="Zhou Z."/>
            <person name="Liu Y."/>
            <person name="Xu W."/>
            <person name="Pan J."/>
            <person name="Luo Z.H."/>
            <person name="Li M."/>
        </authorList>
    </citation>
    <scope>NUCLEOTIDE SEQUENCE [LARGE SCALE GENOMIC DNA]</scope>
    <source>
        <strain evidence="8">SpSt-622</strain>
        <strain evidence="7">SpSt-642</strain>
    </source>
</reference>
<feature type="binding site" evidence="5">
    <location>
        <position position="193"/>
    </location>
    <ligand>
        <name>substrate</name>
    </ligand>
</feature>
<dbReference type="InterPro" id="IPR035994">
    <property type="entry name" value="Nucleoside_phosphorylase_sf"/>
</dbReference>
<feature type="domain" description="Nucleoside phosphorylase" evidence="6">
    <location>
        <begin position="11"/>
        <end position="250"/>
    </location>
</feature>
<dbReference type="NCBIfam" id="NF006334">
    <property type="entry name" value="PRK08564.1"/>
    <property type="match status" value="1"/>
</dbReference>
<dbReference type="AlphaFoldDB" id="A0A7C4HBC7"/>
<dbReference type="InterPro" id="IPR010044">
    <property type="entry name" value="MTAP"/>
</dbReference>
<dbReference type="PANTHER" id="PTHR42679:SF3">
    <property type="entry name" value="S-METHYL-5'-THIOADENOSINE PHOSPHORYLASE"/>
    <property type="match status" value="1"/>
</dbReference>
<dbReference type="CDD" id="cd09010">
    <property type="entry name" value="MTAP_SsMTAPII_like_MTIP"/>
    <property type="match status" value="1"/>
</dbReference>
<dbReference type="NCBIfam" id="TIGR01694">
    <property type="entry name" value="MTAP"/>
    <property type="match status" value="1"/>
</dbReference>
<dbReference type="EMBL" id="DTBJ01000016">
    <property type="protein sequence ID" value="HGM58410.1"/>
    <property type="molecule type" value="Genomic_DNA"/>
</dbReference>
<comment type="subunit">
    <text evidence="4 5">Homohexamer. Dimer of a homotrimer.</text>
</comment>
<keyword evidence="2 5" id="KW-0808">Transferase</keyword>
<dbReference type="GO" id="GO:0006166">
    <property type="term" value="P:purine ribonucleoside salvage"/>
    <property type="evidence" value="ECO:0007669"/>
    <property type="project" value="UniProtKB-KW"/>
</dbReference>
<gene>
    <name evidence="5" type="primary">mtnP</name>
    <name evidence="8" type="ORF">ENT92_02955</name>
    <name evidence="7" type="ORF">ENU14_02340</name>
</gene>
<organism evidence="7">
    <name type="scientific">Staphylothermus marinus</name>
    <dbReference type="NCBI Taxonomy" id="2280"/>
    <lineage>
        <taxon>Archaea</taxon>
        <taxon>Thermoproteota</taxon>
        <taxon>Thermoprotei</taxon>
        <taxon>Desulfurococcales</taxon>
        <taxon>Desulfurococcaceae</taxon>
        <taxon>Staphylothermus</taxon>
    </lineage>
</organism>
<feature type="binding site" evidence="5">
    <location>
        <begin position="92"/>
        <end position="93"/>
    </location>
    <ligand>
        <name>phosphate</name>
        <dbReference type="ChEBI" id="CHEBI:43474"/>
    </ligand>
</feature>
<dbReference type="GO" id="GO:0019509">
    <property type="term" value="P:L-methionine salvage from methylthioadenosine"/>
    <property type="evidence" value="ECO:0007669"/>
    <property type="project" value="UniProtKB-UniRule"/>
</dbReference>
<name>A0A7C4HBC7_STAMA</name>
<evidence type="ECO:0000256" key="4">
    <source>
        <dbReference type="ARBA" id="ARBA00063054"/>
    </source>
</evidence>
<proteinExistence type="inferred from homology"/>
<dbReference type="InterPro" id="IPR018099">
    <property type="entry name" value="Purine_phosphorylase-2_CS"/>
</dbReference>